<comment type="caution">
    <text evidence="9">The sequence shown here is derived from an EMBL/GenBank/DDBJ whole genome shotgun (WGS) entry which is preliminary data.</text>
</comment>
<dbReference type="InParanoid" id="A0A482WH26"/>
<dbReference type="SMR" id="A0A482WH26"/>
<reference evidence="9 10" key="1">
    <citation type="journal article" date="2017" name="Gigascience">
        <title>Genome sequence of the small brown planthopper, Laodelphax striatellus.</title>
        <authorList>
            <person name="Zhu J."/>
            <person name="Jiang F."/>
            <person name="Wang X."/>
            <person name="Yang P."/>
            <person name="Bao Y."/>
            <person name="Zhao W."/>
            <person name="Wang W."/>
            <person name="Lu H."/>
            <person name="Wang Q."/>
            <person name="Cui N."/>
            <person name="Li J."/>
            <person name="Chen X."/>
            <person name="Luo L."/>
            <person name="Yu J."/>
            <person name="Kang L."/>
            <person name="Cui F."/>
        </authorList>
    </citation>
    <scope>NUCLEOTIDE SEQUENCE [LARGE SCALE GENOMIC DNA]</scope>
    <source>
        <strain evidence="9">Lst14</strain>
    </source>
</reference>
<proteinExistence type="predicted"/>
<feature type="compositionally biased region" description="Basic and acidic residues" evidence="7">
    <location>
        <begin position="204"/>
        <end position="216"/>
    </location>
</feature>
<dbReference type="InterPro" id="IPR012677">
    <property type="entry name" value="Nucleotide-bd_a/b_plait_sf"/>
</dbReference>
<dbReference type="OrthoDB" id="6159137at2759"/>
<evidence type="ECO:0000256" key="6">
    <source>
        <dbReference type="PROSITE-ProRule" id="PRU00176"/>
    </source>
</evidence>
<evidence type="ECO:0000256" key="4">
    <source>
        <dbReference type="ARBA" id="ARBA00023242"/>
    </source>
</evidence>
<dbReference type="GO" id="GO:0017069">
    <property type="term" value="F:snRNA binding"/>
    <property type="evidence" value="ECO:0007669"/>
    <property type="project" value="TreeGrafter"/>
</dbReference>
<evidence type="ECO:0000256" key="7">
    <source>
        <dbReference type="SAM" id="MobiDB-lite"/>
    </source>
</evidence>
<feature type="domain" description="RRM" evidence="8">
    <location>
        <begin position="63"/>
        <end position="141"/>
    </location>
</feature>
<keyword evidence="4" id="KW-0539">Nucleus</keyword>
<dbReference type="GO" id="GO:0003729">
    <property type="term" value="F:mRNA binding"/>
    <property type="evidence" value="ECO:0007669"/>
    <property type="project" value="TreeGrafter"/>
</dbReference>
<dbReference type="FunFam" id="3.30.70.330:FF:000132">
    <property type="entry name" value="Small nuclear ribonucleoprotein U11/U12 subunit 35"/>
    <property type="match status" value="1"/>
</dbReference>
<dbReference type="STRING" id="195883.A0A482WH26"/>
<dbReference type="Gene3D" id="3.30.70.330">
    <property type="match status" value="1"/>
</dbReference>
<dbReference type="InterPro" id="IPR051183">
    <property type="entry name" value="U1_U11-U12_snRNP_70-35kDa"/>
</dbReference>
<accession>A0A482WH26</accession>
<evidence type="ECO:0000256" key="1">
    <source>
        <dbReference type="ARBA" id="ARBA00004123"/>
    </source>
</evidence>
<dbReference type="Pfam" id="PF00076">
    <property type="entry name" value="RRM_1"/>
    <property type="match status" value="1"/>
</dbReference>
<keyword evidence="10" id="KW-1185">Reference proteome</keyword>
<dbReference type="PROSITE" id="PS50102">
    <property type="entry name" value="RRM"/>
    <property type="match status" value="1"/>
</dbReference>
<name>A0A482WH26_LAOST</name>
<dbReference type="GO" id="GO:0000398">
    <property type="term" value="P:mRNA splicing, via spliceosome"/>
    <property type="evidence" value="ECO:0007669"/>
    <property type="project" value="TreeGrafter"/>
</dbReference>
<feature type="region of interest" description="Disordered" evidence="7">
    <location>
        <begin position="185"/>
        <end position="216"/>
    </location>
</feature>
<protein>
    <recommendedName>
        <fullName evidence="2">U11/U12 small nuclear ribonucleoprotein 35 kDa protein</fullName>
    </recommendedName>
    <alternativeName>
        <fullName evidence="5">U1 snRNP-binding protein homolog</fullName>
    </alternativeName>
</protein>
<dbReference type="InterPro" id="IPR035979">
    <property type="entry name" value="RBD_domain_sf"/>
</dbReference>
<evidence type="ECO:0000313" key="9">
    <source>
        <dbReference type="EMBL" id="RZF32839.1"/>
    </source>
</evidence>
<sequence length="216" mass="24650">MENCSEDDFKVLSKCASPLALVYDPLKAGSIDRTDTEPHDRAISRALYSDYKPNKRLSSDPESTLFVARLHKKTTEETLTREFSQYGPIKSCHLVRDIVTGASKCYAFVEFVSKKDASLAYRRANSSNIDGMEVLVDFECERLLPGWIPRRLGGGFGGKKESGQLRFGGRARPFKKPINMLFDKETNMFPGRSRPNMSYKRSRDHSDDRNYHHSKR</sequence>
<dbReference type="PANTHER" id="PTHR13952">
    <property type="entry name" value="U1 SMALL NUCLEAR RIBONUCLEOPROTEIN 70 KD"/>
    <property type="match status" value="1"/>
</dbReference>
<keyword evidence="3 6" id="KW-0694">RNA-binding</keyword>
<dbReference type="AlphaFoldDB" id="A0A482WH26"/>
<dbReference type="PANTHER" id="PTHR13952:SF6">
    <property type="entry name" value="U11_U12 SMALL NUCLEAR RIBONUCLEOPROTEIN 35 KDA PROTEIN"/>
    <property type="match status" value="1"/>
</dbReference>
<comment type="subcellular location">
    <subcellularLocation>
        <location evidence="1">Nucleus</location>
    </subcellularLocation>
</comment>
<dbReference type="InterPro" id="IPR000504">
    <property type="entry name" value="RRM_dom"/>
</dbReference>
<dbReference type="SUPFAM" id="SSF54928">
    <property type="entry name" value="RNA-binding domain, RBD"/>
    <property type="match status" value="1"/>
</dbReference>
<dbReference type="EMBL" id="QKKF02035872">
    <property type="protein sequence ID" value="RZF32839.1"/>
    <property type="molecule type" value="Genomic_DNA"/>
</dbReference>
<evidence type="ECO:0000256" key="3">
    <source>
        <dbReference type="ARBA" id="ARBA00022884"/>
    </source>
</evidence>
<evidence type="ECO:0000313" key="10">
    <source>
        <dbReference type="Proteomes" id="UP000291343"/>
    </source>
</evidence>
<evidence type="ECO:0000256" key="2">
    <source>
        <dbReference type="ARBA" id="ARBA00021080"/>
    </source>
</evidence>
<evidence type="ECO:0000256" key="5">
    <source>
        <dbReference type="ARBA" id="ARBA00031739"/>
    </source>
</evidence>
<organism evidence="9 10">
    <name type="scientific">Laodelphax striatellus</name>
    <name type="common">Small brown planthopper</name>
    <name type="synonym">Delphax striatella</name>
    <dbReference type="NCBI Taxonomy" id="195883"/>
    <lineage>
        <taxon>Eukaryota</taxon>
        <taxon>Metazoa</taxon>
        <taxon>Ecdysozoa</taxon>
        <taxon>Arthropoda</taxon>
        <taxon>Hexapoda</taxon>
        <taxon>Insecta</taxon>
        <taxon>Pterygota</taxon>
        <taxon>Neoptera</taxon>
        <taxon>Paraneoptera</taxon>
        <taxon>Hemiptera</taxon>
        <taxon>Auchenorrhyncha</taxon>
        <taxon>Fulgoroidea</taxon>
        <taxon>Delphacidae</taxon>
        <taxon>Criomorphinae</taxon>
        <taxon>Laodelphax</taxon>
    </lineage>
</organism>
<dbReference type="GO" id="GO:0071011">
    <property type="term" value="C:precatalytic spliceosome"/>
    <property type="evidence" value="ECO:0007669"/>
    <property type="project" value="TreeGrafter"/>
</dbReference>
<dbReference type="SMART" id="SM00360">
    <property type="entry name" value="RRM"/>
    <property type="match status" value="1"/>
</dbReference>
<evidence type="ECO:0000259" key="8">
    <source>
        <dbReference type="PROSITE" id="PS50102"/>
    </source>
</evidence>
<gene>
    <name evidence="9" type="ORF">LSTR_LSTR009390</name>
</gene>
<dbReference type="Proteomes" id="UP000291343">
    <property type="component" value="Unassembled WGS sequence"/>
</dbReference>